<dbReference type="Proteomes" id="UP000477911">
    <property type="component" value="Unassembled WGS sequence"/>
</dbReference>
<reference evidence="1 2" key="1">
    <citation type="submission" date="2019-12" db="EMBL/GenBank/DDBJ databases">
        <authorList>
            <person name="Li M."/>
        </authorList>
    </citation>
    <scope>NUCLEOTIDE SEQUENCE [LARGE SCALE GENOMIC DNA]</scope>
    <source>
        <strain evidence="1 2">GBMRC 2024</strain>
    </source>
</reference>
<dbReference type="AlphaFoldDB" id="A0A6L7G8N2"/>
<evidence type="ECO:0000313" key="2">
    <source>
        <dbReference type="Proteomes" id="UP000477911"/>
    </source>
</evidence>
<dbReference type="InterPro" id="IPR004220">
    <property type="entry name" value="5-COMe_2-OHmuconate_Isoase"/>
</dbReference>
<sequence length="114" mass="12344">MPQIVIEHGGLDLDLQPLFQAMVDAIVSHPAVPPEAVKLRAHKADAFLMVSGEPGFLNVTLRLMEGRPVEQHIEMSGLLQDVIAKLLPSQYAVSLETVTMGKASYFKRPAPASA</sequence>
<dbReference type="SUPFAM" id="SSF55331">
    <property type="entry name" value="Tautomerase/MIF"/>
    <property type="match status" value="1"/>
</dbReference>
<keyword evidence="2" id="KW-1185">Reference proteome</keyword>
<comment type="caution">
    <text evidence="1">The sequence shown here is derived from an EMBL/GenBank/DDBJ whole genome shotgun (WGS) entry which is preliminary data.</text>
</comment>
<dbReference type="GO" id="GO:0008704">
    <property type="term" value="F:5-carboxymethyl-2-hydroxymuconate delta-isomerase activity"/>
    <property type="evidence" value="ECO:0007669"/>
    <property type="project" value="InterPro"/>
</dbReference>
<evidence type="ECO:0008006" key="3">
    <source>
        <dbReference type="Google" id="ProtNLM"/>
    </source>
</evidence>
<dbReference type="InterPro" id="IPR014347">
    <property type="entry name" value="Tautomerase/MIF_sf"/>
</dbReference>
<name>A0A6L7G8N2_9RHOB</name>
<organism evidence="1 2">
    <name type="scientific">Pseudooceanicola albus</name>
    <dbReference type="NCBI Taxonomy" id="2692189"/>
    <lineage>
        <taxon>Bacteria</taxon>
        <taxon>Pseudomonadati</taxon>
        <taxon>Pseudomonadota</taxon>
        <taxon>Alphaproteobacteria</taxon>
        <taxon>Rhodobacterales</taxon>
        <taxon>Paracoccaceae</taxon>
        <taxon>Pseudooceanicola</taxon>
    </lineage>
</organism>
<proteinExistence type="predicted"/>
<dbReference type="Pfam" id="PF02962">
    <property type="entry name" value="CHMI"/>
    <property type="match status" value="1"/>
</dbReference>
<gene>
    <name evidence="1" type="ORF">GR170_21530</name>
</gene>
<accession>A0A6L7G8N2</accession>
<dbReference type="RefSeq" id="WP_160896551.1">
    <property type="nucleotide sequence ID" value="NZ_WUMU01000027.1"/>
</dbReference>
<evidence type="ECO:0000313" key="1">
    <source>
        <dbReference type="EMBL" id="MXN20425.1"/>
    </source>
</evidence>
<protein>
    <recommendedName>
        <fullName evidence="3">5-carboxymethyl-2-hydroxymuconate isomerase</fullName>
    </recommendedName>
</protein>
<dbReference type="EMBL" id="WUMU01000027">
    <property type="protein sequence ID" value="MXN20425.1"/>
    <property type="molecule type" value="Genomic_DNA"/>
</dbReference>
<dbReference type="Gene3D" id="3.30.429.10">
    <property type="entry name" value="Macrophage Migration Inhibitory Factor"/>
    <property type="match status" value="1"/>
</dbReference>